<comment type="subcellular location">
    <subcellularLocation>
        <location evidence="1">Mitochondrion</location>
    </subcellularLocation>
</comment>
<dbReference type="InterPro" id="IPR007667">
    <property type="entry name" value="Hypoxia_induced_domain"/>
</dbReference>
<dbReference type="PANTHER" id="PTHR28018">
    <property type="entry name" value="RESPIRATORY SUPERCOMPLEX FACTOR 2, MITOCHONDRIAL"/>
    <property type="match status" value="1"/>
</dbReference>
<evidence type="ECO:0000256" key="1">
    <source>
        <dbReference type="ARBA" id="ARBA00004173"/>
    </source>
</evidence>
<feature type="domain" description="HIG1" evidence="7">
    <location>
        <begin position="86"/>
        <end position="179"/>
    </location>
</feature>
<organism evidence="8 9">
    <name type="scientific">Diaporthe australafricana</name>
    <dbReference type="NCBI Taxonomy" id="127596"/>
    <lineage>
        <taxon>Eukaryota</taxon>
        <taxon>Fungi</taxon>
        <taxon>Dikarya</taxon>
        <taxon>Ascomycota</taxon>
        <taxon>Pezizomycotina</taxon>
        <taxon>Sordariomycetes</taxon>
        <taxon>Sordariomycetidae</taxon>
        <taxon>Diaporthales</taxon>
        <taxon>Diaporthaceae</taxon>
        <taxon>Diaporthe</taxon>
    </lineage>
</organism>
<comment type="caution">
    <text evidence="8">The sequence shown here is derived from an EMBL/GenBank/DDBJ whole genome shotgun (WGS) entry which is preliminary data.</text>
</comment>
<evidence type="ECO:0000256" key="5">
    <source>
        <dbReference type="SAM" id="MobiDB-lite"/>
    </source>
</evidence>
<evidence type="ECO:0000256" key="3">
    <source>
        <dbReference type="ARBA" id="ARBA00022989"/>
    </source>
</evidence>
<gene>
    <name evidence="8" type="primary">RCF2</name>
    <name evidence="8" type="ORF">Daus18300_000662</name>
</gene>
<dbReference type="InterPro" id="IPR040153">
    <property type="entry name" value="Rcf2"/>
</dbReference>
<keyword evidence="4 6" id="KW-0472">Membrane</keyword>
<sequence length="255" mass="28347">MKVISKEEEQAHYNEVLKGGFMGGSVGLGLGLAGVLAASRRYAAFRSLTLPFRSFLVSSVATFGAITTAERYSISFQKAKDPMNFYKDEAQRMIESAKQSGSDKQKLMDWGRENRYSIVFASWIAAMALALTIVGRDKYLSTAQKLVQARVYAQGLTLAVLIATAAFETSDAKAGKGRWETIMVVDPNDPKHEHLIEKKIHKEEYEGQDLWKDMVAAEERRLQQKKDQSSPREKQAPKAAEPAPSSASEQNDHRA</sequence>
<protein>
    <submittedName>
        <fullName evidence="8">Replication factor C, subunit RFC4</fullName>
    </submittedName>
</protein>
<keyword evidence="2 6" id="KW-0812">Transmembrane</keyword>
<name>A0ABR3Y2R1_9PEZI</name>
<dbReference type="EMBL" id="JAWRVE010000004">
    <property type="protein sequence ID" value="KAL1882176.1"/>
    <property type="molecule type" value="Genomic_DNA"/>
</dbReference>
<keyword evidence="9" id="KW-1185">Reference proteome</keyword>
<feature type="transmembrane region" description="Helical" evidence="6">
    <location>
        <begin position="20"/>
        <end position="38"/>
    </location>
</feature>
<keyword evidence="3 6" id="KW-1133">Transmembrane helix</keyword>
<proteinExistence type="predicted"/>
<dbReference type="Proteomes" id="UP001583177">
    <property type="component" value="Unassembled WGS sequence"/>
</dbReference>
<evidence type="ECO:0000313" key="9">
    <source>
        <dbReference type="Proteomes" id="UP001583177"/>
    </source>
</evidence>
<dbReference type="Pfam" id="PF04588">
    <property type="entry name" value="HIG_1_N"/>
    <property type="match status" value="1"/>
</dbReference>
<accession>A0ABR3Y2R1</accession>
<evidence type="ECO:0000256" key="2">
    <source>
        <dbReference type="ARBA" id="ARBA00022692"/>
    </source>
</evidence>
<reference evidence="8 9" key="1">
    <citation type="journal article" date="2024" name="IMA Fungus">
        <title>IMA Genome - F19 : A genome assembly and annotation guide to empower mycologists, including annotated draft genome sequences of Ceratocystis pirilliformis, Diaporthe australafricana, Fusarium ophioides, Paecilomyces lecythidis, and Sporothrix stenoceras.</title>
        <authorList>
            <person name="Aylward J."/>
            <person name="Wilson A.M."/>
            <person name="Visagie C.M."/>
            <person name="Spraker J."/>
            <person name="Barnes I."/>
            <person name="Buitendag C."/>
            <person name="Ceriani C."/>
            <person name="Del Mar Angel L."/>
            <person name="du Plessis D."/>
            <person name="Fuchs T."/>
            <person name="Gasser K."/>
            <person name="Kramer D."/>
            <person name="Li W."/>
            <person name="Munsamy K."/>
            <person name="Piso A."/>
            <person name="Price J.L."/>
            <person name="Sonnekus B."/>
            <person name="Thomas C."/>
            <person name="van der Nest A."/>
            <person name="van Dijk A."/>
            <person name="van Heerden A."/>
            <person name="van Vuuren N."/>
            <person name="Yilmaz N."/>
            <person name="Duong T.A."/>
            <person name="van der Merwe N.A."/>
            <person name="Wingfield M.J."/>
            <person name="Wingfield B.D."/>
        </authorList>
    </citation>
    <scope>NUCLEOTIDE SEQUENCE [LARGE SCALE GENOMIC DNA]</scope>
    <source>
        <strain evidence="8 9">CMW 18300</strain>
    </source>
</reference>
<feature type="region of interest" description="Disordered" evidence="5">
    <location>
        <begin position="216"/>
        <end position="255"/>
    </location>
</feature>
<evidence type="ECO:0000256" key="6">
    <source>
        <dbReference type="SAM" id="Phobius"/>
    </source>
</evidence>
<dbReference type="PROSITE" id="PS51503">
    <property type="entry name" value="HIG1"/>
    <property type="match status" value="1"/>
</dbReference>
<evidence type="ECO:0000256" key="4">
    <source>
        <dbReference type="ARBA" id="ARBA00023136"/>
    </source>
</evidence>
<feature type="compositionally biased region" description="Basic and acidic residues" evidence="5">
    <location>
        <begin position="216"/>
        <end position="236"/>
    </location>
</feature>
<feature type="compositionally biased region" description="Low complexity" evidence="5">
    <location>
        <begin position="237"/>
        <end position="249"/>
    </location>
</feature>
<evidence type="ECO:0000259" key="7">
    <source>
        <dbReference type="PROSITE" id="PS51503"/>
    </source>
</evidence>
<feature type="transmembrane region" description="Helical" evidence="6">
    <location>
        <begin position="116"/>
        <end position="135"/>
    </location>
</feature>
<dbReference type="PANTHER" id="PTHR28018:SF3">
    <property type="entry name" value="RESPIRATORY SUPERCOMPLEX FACTOR 2, MITOCHONDRIAL"/>
    <property type="match status" value="1"/>
</dbReference>
<evidence type="ECO:0000313" key="8">
    <source>
        <dbReference type="EMBL" id="KAL1882176.1"/>
    </source>
</evidence>